<feature type="domain" description="Deltamethrin resistance protein prag01" evidence="1">
    <location>
        <begin position="51"/>
        <end position="88"/>
    </location>
</feature>
<comment type="caution">
    <text evidence="2">The sequence shown here is derived from an EMBL/GenBank/DDBJ whole genome shotgun (WGS) entry which is preliminary data.</text>
</comment>
<dbReference type="Pfam" id="PF16020">
    <property type="entry name" value="Deltameth_res"/>
    <property type="match status" value="2"/>
</dbReference>
<dbReference type="EMBL" id="JAODUO010000643">
    <property type="protein sequence ID" value="KAK2176732.1"/>
    <property type="molecule type" value="Genomic_DNA"/>
</dbReference>
<organism evidence="2 3">
    <name type="scientific">Ridgeia piscesae</name>
    <name type="common">Tubeworm</name>
    <dbReference type="NCBI Taxonomy" id="27915"/>
    <lineage>
        <taxon>Eukaryota</taxon>
        <taxon>Metazoa</taxon>
        <taxon>Spiralia</taxon>
        <taxon>Lophotrochozoa</taxon>
        <taxon>Annelida</taxon>
        <taxon>Polychaeta</taxon>
        <taxon>Sedentaria</taxon>
        <taxon>Canalipalpata</taxon>
        <taxon>Sabellida</taxon>
        <taxon>Siboglinidae</taxon>
        <taxon>Ridgeia</taxon>
    </lineage>
</organism>
<dbReference type="InterPro" id="IPR031973">
    <property type="entry name" value="Deltameth_res_prag01"/>
</dbReference>
<dbReference type="PANTHER" id="PTHR22133:SF2">
    <property type="entry name" value="AT01821P-RELATED"/>
    <property type="match status" value="1"/>
</dbReference>
<evidence type="ECO:0000313" key="2">
    <source>
        <dbReference type="EMBL" id="KAK2176732.1"/>
    </source>
</evidence>
<proteinExistence type="predicted"/>
<gene>
    <name evidence="2" type="ORF">NP493_643g01038</name>
</gene>
<feature type="domain" description="Deltamethrin resistance protein prag01" evidence="1">
    <location>
        <begin position="173"/>
        <end position="202"/>
    </location>
</feature>
<evidence type="ECO:0000259" key="1">
    <source>
        <dbReference type="Pfam" id="PF16020"/>
    </source>
</evidence>
<dbReference type="PANTHER" id="PTHR22133">
    <property type="entry name" value="AT01821P-RELATED"/>
    <property type="match status" value="1"/>
</dbReference>
<accession>A0AAD9KSY2</accession>
<evidence type="ECO:0000313" key="3">
    <source>
        <dbReference type="Proteomes" id="UP001209878"/>
    </source>
</evidence>
<reference evidence="2" key="1">
    <citation type="journal article" date="2023" name="Mol. Biol. Evol.">
        <title>Third-Generation Sequencing Reveals the Adaptive Role of the Epigenome in Three Deep-Sea Polychaetes.</title>
        <authorList>
            <person name="Perez M."/>
            <person name="Aroh O."/>
            <person name="Sun Y."/>
            <person name="Lan Y."/>
            <person name="Juniper S.K."/>
            <person name="Young C.R."/>
            <person name="Angers B."/>
            <person name="Qian P.Y."/>
        </authorList>
    </citation>
    <scope>NUCLEOTIDE SEQUENCE</scope>
    <source>
        <strain evidence="2">R07B-5</strain>
    </source>
</reference>
<keyword evidence="3" id="KW-1185">Reference proteome</keyword>
<protein>
    <recommendedName>
        <fullName evidence="1">Deltamethrin resistance protein prag01 domain-containing protein</fullName>
    </recommendedName>
</protein>
<sequence>MCSRALISSGTLMAAVTASGRQVARRSMASKAPAVWKSQAELARLCRTTVNDLPIPAGSWRANYNRQQARWNRNLAANVAFFLFTLAAKTLSCRKHVIVSVDDSGLNSSRAPRPTAISLFAVNAQTPNMIRATKVAMSLRAAVRNFGRRMTTLAPTEYKSQADLARIYRRTLNELPVPAGPWAKTYAERNTKYNRQLAASMIQTETIYLHWRPDFKSLKINPNKPSN</sequence>
<dbReference type="Proteomes" id="UP001209878">
    <property type="component" value="Unassembled WGS sequence"/>
</dbReference>
<dbReference type="AlphaFoldDB" id="A0AAD9KSY2"/>
<name>A0AAD9KSY2_RIDPI</name>